<keyword evidence="8" id="KW-0472">Membrane</keyword>
<evidence type="ECO:0000256" key="6">
    <source>
        <dbReference type="ARBA" id="ARBA00023049"/>
    </source>
</evidence>
<feature type="compositionally biased region" description="Pro residues" evidence="7">
    <location>
        <begin position="26"/>
        <end position="38"/>
    </location>
</feature>
<dbReference type="GO" id="GO:0016485">
    <property type="term" value="P:protein processing"/>
    <property type="evidence" value="ECO:0007669"/>
    <property type="project" value="TreeGrafter"/>
</dbReference>
<keyword evidence="6" id="KW-0482">Metalloprotease</keyword>
<dbReference type="InterPro" id="IPR024079">
    <property type="entry name" value="MetalloPept_cat_dom_sf"/>
</dbReference>
<dbReference type="InterPro" id="IPR000718">
    <property type="entry name" value="Peptidase_M13"/>
</dbReference>
<feature type="transmembrane region" description="Helical" evidence="8">
    <location>
        <begin position="75"/>
        <end position="95"/>
    </location>
</feature>
<keyword evidence="3" id="KW-0479">Metal-binding</keyword>
<keyword evidence="2" id="KW-0645">Protease</keyword>
<evidence type="ECO:0000256" key="1">
    <source>
        <dbReference type="ARBA" id="ARBA00001947"/>
    </source>
</evidence>
<dbReference type="RefSeq" id="XP_015805672.3">
    <property type="nucleotide sequence ID" value="XM_015950186.3"/>
</dbReference>
<dbReference type="CTD" id="3792"/>
<evidence type="ECO:0000256" key="8">
    <source>
        <dbReference type="SAM" id="Phobius"/>
    </source>
</evidence>
<feature type="domain" description="Peptidase M13 C-terminal" evidence="9">
    <location>
        <begin position="616"/>
        <end position="748"/>
    </location>
</feature>
<dbReference type="InterPro" id="IPR008753">
    <property type="entry name" value="Peptidase_M13_N"/>
</dbReference>
<dbReference type="Pfam" id="PF05649">
    <property type="entry name" value="Peptidase_M13_N"/>
    <property type="match status" value="1"/>
</dbReference>
<gene>
    <name evidence="11" type="primary">kel</name>
    <name evidence="11" type="ORF">G4P62_005668</name>
</gene>
<feature type="domain" description="Peptidase M13 N-terminal" evidence="10">
    <location>
        <begin position="195"/>
        <end position="549"/>
    </location>
</feature>
<dbReference type="AlphaFoldDB" id="A0A9D2YVP8"/>
<dbReference type="GeneID" id="107379438"/>
<dbReference type="Gene3D" id="1.10.1380.10">
    <property type="entry name" value="Neutral endopeptidase , domain2"/>
    <property type="match status" value="1"/>
</dbReference>
<evidence type="ECO:0000313" key="12">
    <source>
        <dbReference type="Proteomes" id="UP000822369"/>
    </source>
</evidence>
<dbReference type="PANTHER" id="PTHR11733">
    <property type="entry name" value="ZINC METALLOPROTEASE FAMILY M13 NEPRILYSIN-RELATED"/>
    <property type="match status" value="1"/>
</dbReference>
<evidence type="ECO:0000259" key="10">
    <source>
        <dbReference type="Pfam" id="PF05649"/>
    </source>
</evidence>
<dbReference type="Proteomes" id="UP000822369">
    <property type="component" value="Chromosome 3"/>
</dbReference>
<evidence type="ECO:0000256" key="3">
    <source>
        <dbReference type="ARBA" id="ARBA00022723"/>
    </source>
</evidence>
<keyword evidence="8" id="KW-1133">Transmembrane helix</keyword>
<dbReference type="GO" id="GO:0005886">
    <property type="term" value="C:plasma membrane"/>
    <property type="evidence" value="ECO:0007669"/>
    <property type="project" value="TreeGrafter"/>
</dbReference>
<dbReference type="SUPFAM" id="SSF55486">
    <property type="entry name" value="Metalloproteases ('zincins'), catalytic domain"/>
    <property type="match status" value="1"/>
</dbReference>
<dbReference type="OMA" id="CLEHHYA"/>
<keyword evidence="8" id="KW-0812">Transmembrane</keyword>
<dbReference type="Pfam" id="PF01431">
    <property type="entry name" value="Peptidase_M13"/>
    <property type="match status" value="1"/>
</dbReference>
<comment type="caution">
    <text evidence="11">The sequence shown here is derived from an EMBL/GenBank/DDBJ whole genome shotgun (WGS) entry which is preliminary data.</text>
</comment>
<accession>A0A9D2YVP8</accession>
<sequence>MSLTSELEPQLSLHFLSQSEPERGKAPPPLKQHPPPTTDPHQLQEQIQLQPVLQPEPLSRHEHQEKPAWMKHQRALLFMLGLTVWAAILGLIYYIHHNFHRQDAAAVPSCLSPACRWAEARLSTSTDPFTQPCGYFMSPCGSSRLLQKNRGRQRGQGIRGHPQNQMEKSVLPERQNGETSYAKLREDKMLSRKNVLLQYVREILESNQNSRSSAVQKTKDFYRSCLDRRSIETAGAEPFLQLIQKLGGWAVSGRWNKTDFNSTLGVLMRDYSTFPFFNLYVGKDPNETASGTHQRYIQIDQPDLLIPIEWNRKTEKSQANAKTLRPFLASCQKFLNLLGSPPGEIMIHVGSFISLSSELAVAASPRHYRLSKGQLHQRMTIKELQRRAPAIDWLGCLQTAFHPLSLSEDDHVLLHNLPYIVQMSRTVNKWLNRHELSNSGPLHTFMIFNLLHTLMPAMDSRFSETAKNYTLALGHSVEEVPLWRHCVLETERGFDSVLTHLLGQKTALREAEEMIENVFDSLKSKLNELKWVDRNSSELVMQKVNSLIPRLRSSEEVSGGDDLDIFFSKVTIRTNSFFSNYLQLLSLWQNRRSKLLTAPIEAADVLSVTPFSLDAELLFPMGMFIPPFFHPTYPKAMNYGAVGFLIAKDIFHLLVPEIYYHSRSVHTVGKCVWSYYINATERASRDGVSALSTAQLQEVWVQHAALQVALQAYHLSLSQNSSDTSLAGMHHDHLLLRSFSQVNCDADPFSESMPLDPSFLIAVVCSTSDLCPTSPQCSIKSQQNSSHAC</sequence>
<keyword evidence="4" id="KW-0378">Hydrolase</keyword>
<reference evidence="11" key="1">
    <citation type="submission" date="2020-03" db="EMBL/GenBank/DDBJ databases">
        <title>Intra-Species Differences in Population Size shape Life History and Genome Evolution.</title>
        <authorList>
            <person name="Willemsen D."/>
            <person name="Cui R."/>
            <person name="Valenzano D.R."/>
        </authorList>
    </citation>
    <scope>NUCLEOTIDE SEQUENCE</scope>
    <source>
        <strain evidence="11">GRZ</strain>
        <tissue evidence="11">Whole</tissue>
    </source>
</reference>
<evidence type="ECO:0000259" key="9">
    <source>
        <dbReference type="Pfam" id="PF01431"/>
    </source>
</evidence>
<dbReference type="GO" id="GO:0004222">
    <property type="term" value="F:metalloendopeptidase activity"/>
    <property type="evidence" value="ECO:0007669"/>
    <property type="project" value="InterPro"/>
</dbReference>
<dbReference type="EMBL" id="JAAVVJ010000003">
    <property type="protein sequence ID" value="KAF7226937.1"/>
    <property type="molecule type" value="Genomic_DNA"/>
</dbReference>
<comment type="cofactor">
    <cofactor evidence="1">
        <name>Zn(2+)</name>
        <dbReference type="ChEBI" id="CHEBI:29105"/>
    </cofactor>
</comment>
<dbReference type="GO" id="GO:0046872">
    <property type="term" value="F:metal ion binding"/>
    <property type="evidence" value="ECO:0007669"/>
    <property type="project" value="UniProtKB-KW"/>
</dbReference>
<feature type="region of interest" description="Disordered" evidence="7">
    <location>
        <begin position="1"/>
        <end position="44"/>
    </location>
</feature>
<evidence type="ECO:0000313" key="11">
    <source>
        <dbReference type="EMBL" id="KAF7226937.1"/>
    </source>
</evidence>
<dbReference type="Gene3D" id="3.40.390.10">
    <property type="entry name" value="Collagenase (Catalytic Domain)"/>
    <property type="match status" value="1"/>
</dbReference>
<evidence type="ECO:0000256" key="4">
    <source>
        <dbReference type="ARBA" id="ARBA00022801"/>
    </source>
</evidence>
<evidence type="ECO:0000256" key="7">
    <source>
        <dbReference type="SAM" id="MobiDB-lite"/>
    </source>
</evidence>
<dbReference type="InterPro" id="IPR042089">
    <property type="entry name" value="Peptidase_M13_dom_2"/>
</dbReference>
<dbReference type="KEGG" id="nfu:107379438"/>
<evidence type="ECO:0000256" key="5">
    <source>
        <dbReference type="ARBA" id="ARBA00022833"/>
    </source>
</evidence>
<feature type="region of interest" description="Disordered" evidence="7">
    <location>
        <begin position="149"/>
        <end position="176"/>
    </location>
</feature>
<proteinExistence type="predicted"/>
<keyword evidence="5" id="KW-0862">Zinc</keyword>
<dbReference type="PROSITE" id="PS51885">
    <property type="entry name" value="NEPRILYSIN"/>
    <property type="match status" value="1"/>
</dbReference>
<protein>
    <submittedName>
        <fullName evidence="11">Transcript variant X1</fullName>
    </submittedName>
</protein>
<dbReference type="InterPro" id="IPR018497">
    <property type="entry name" value="Peptidase_M13_C"/>
</dbReference>
<dbReference type="PANTHER" id="PTHR11733:SF128">
    <property type="entry name" value="KELL BLOOD GROUP GLYCOPROTEIN"/>
    <property type="match status" value="1"/>
</dbReference>
<name>A0A9D2YVP8_NOTFU</name>
<evidence type="ECO:0000256" key="2">
    <source>
        <dbReference type="ARBA" id="ARBA00022670"/>
    </source>
</evidence>
<dbReference type="OrthoDB" id="6475849at2759"/>
<organism evidence="11 12">
    <name type="scientific">Nothobranchius furzeri</name>
    <name type="common">Turquoise killifish</name>
    <dbReference type="NCBI Taxonomy" id="105023"/>
    <lineage>
        <taxon>Eukaryota</taxon>
        <taxon>Metazoa</taxon>
        <taxon>Chordata</taxon>
        <taxon>Craniata</taxon>
        <taxon>Vertebrata</taxon>
        <taxon>Euteleostomi</taxon>
        <taxon>Actinopterygii</taxon>
        <taxon>Neopterygii</taxon>
        <taxon>Teleostei</taxon>
        <taxon>Neoteleostei</taxon>
        <taxon>Acanthomorphata</taxon>
        <taxon>Ovalentaria</taxon>
        <taxon>Atherinomorphae</taxon>
        <taxon>Cyprinodontiformes</taxon>
        <taxon>Nothobranchiidae</taxon>
        <taxon>Nothobranchius</taxon>
    </lineage>
</organism>